<dbReference type="PANTHER" id="PTHR13271:SF55">
    <property type="entry name" value="SET DOMAIN-CONTAINING PROTEIN"/>
    <property type="match status" value="1"/>
</dbReference>
<evidence type="ECO:0008006" key="4">
    <source>
        <dbReference type="Google" id="ProtNLM"/>
    </source>
</evidence>
<dbReference type="EMBL" id="BFEA01000985">
    <property type="protein sequence ID" value="GBG92010.1"/>
    <property type="molecule type" value="Genomic_DNA"/>
</dbReference>
<dbReference type="SUPFAM" id="SSF82199">
    <property type="entry name" value="SET domain"/>
    <property type="match status" value="2"/>
</dbReference>
<gene>
    <name evidence="2" type="ORF">CBR_g54105</name>
</gene>
<feature type="region of interest" description="Disordered" evidence="1">
    <location>
        <begin position="568"/>
        <end position="601"/>
    </location>
</feature>
<dbReference type="Proteomes" id="UP000265515">
    <property type="component" value="Unassembled WGS sequence"/>
</dbReference>
<dbReference type="InterPro" id="IPR050600">
    <property type="entry name" value="SETD3_SETD6_MTase"/>
</dbReference>
<dbReference type="GO" id="GO:0016279">
    <property type="term" value="F:protein-lysine N-methyltransferase activity"/>
    <property type="evidence" value="ECO:0007669"/>
    <property type="project" value="TreeGrafter"/>
</dbReference>
<dbReference type="Gene3D" id="3.90.1410.10">
    <property type="entry name" value="set domain protein methyltransferase, domain 1"/>
    <property type="match status" value="2"/>
</dbReference>
<keyword evidence="3" id="KW-1185">Reference proteome</keyword>
<protein>
    <recommendedName>
        <fullName evidence="4">SET domain-containing protein</fullName>
    </recommendedName>
</protein>
<feature type="region of interest" description="Disordered" evidence="1">
    <location>
        <begin position="337"/>
        <end position="378"/>
    </location>
</feature>
<dbReference type="PANTHER" id="PTHR13271">
    <property type="entry name" value="UNCHARACTERIZED PUTATIVE METHYLTRANSFERASE"/>
    <property type="match status" value="1"/>
</dbReference>
<dbReference type="AlphaFoldDB" id="A0A388MBS4"/>
<evidence type="ECO:0000256" key="1">
    <source>
        <dbReference type="SAM" id="MobiDB-lite"/>
    </source>
</evidence>
<evidence type="ECO:0000313" key="2">
    <source>
        <dbReference type="EMBL" id="GBG92010.1"/>
    </source>
</evidence>
<feature type="compositionally biased region" description="Basic and acidic residues" evidence="1">
    <location>
        <begin position="574"/>
        <end position="590"/>
    </location>
</feature>
<feature type="compositionally biased region" description="Acidic residues" evidence="1">
    <location>
        <begin position="348"/>
        <end position="371"/>
    </location>
</feature>
<feature type="region of interest" description="Disordered" evidence="1">
    <location>
        <begin position="535"/>
        <end position="554"/>
    </location>
</feature>
<evidence type="ECO:0000313" key="3">
    <source>
        <dbReference type="Proteomes" id="UP000265515"/>
    </source>
</evidence>
<organism evidence="2 3">
    <name type="scientific">Chara braunii</name>
    <name type="common">Braun's stonewort</name>
    <dbReference type="NCBI Taxonomy" id="69332"/>
    <lineage>
        <taxon>Eukaryota</taxon>
        <taxon>Viridiplantae</taxon>
        <taxon>Streptophyta</taxon>
        <taxon>Charophyceae</taxon>
        <taxon>Charales</taxon>
        <taxon>Characeae</taxon>
        <taxon>Chara</taxon>
    </lineage>
</organism>
<reference evidence="2 3" key="1">
    <citation type="journal article" date="2018" name="Cell">
        <title>The Chara Genome: Secondary Complexity and Implications for Plant Terrestrialization.</title>
        <authorList>
            <person name="Nishiyama T."/>
            <person name="Sakayama H."/>
            <person name="Vries J.D."/>
            <person name="Buschmann H."/>
            <person name="Saint-Marcoux D."/>
            <person name="Ullrich K.K."/>
            <person name="Haas F.B."/>
            <person name="Vanderstraeten L."/>
            <person name="Becker D."/>
            <person name="Lang D."/>
            <person name="Vosolsobe S."/>
            <person name="Rombauts S."/>
            <person name="Wilhelmsson P.K.I."/>
            <person name="Janitza P."/>
            <person name="Kern R."/>
            <person name="Heyl A."/>
            <person name="Rumpler F."/>
            <person name="Villalobos L.I.A.C."/>
            <person name="Clay J.M."/>
            <person name="Skokan R."/>
            <person name="Toyoda A."/>
            <person name="Suzuki Y."/>
            <person name="Kagoshima H."/>
            <person name="Schijlen E."/>
            <person name="Tajeshwar N."/>
            <person name="Catarino B."/>
            <person name="Hetherington A.J."/>
            <person name="Saltykova A."/>
            <person name="Bonnot C."/>
            <person name="Breuninger H."/>
            <person name="Symeonidi A."/>
            <person name="Radhakrishnan G.V."/>
            <person name="Van Nieuwerburgh F."/>
            <person name="Deforce D."/>
            <person name="Chang C."/>
            <person name="Karol K.G."/>
            <person name="Hedrich R."/>
            <person name="Ulvskov P."/>
            <person name="Glockner G."/>
            <person name="Delwiche C.F."/>
            <person name="Petrasek J."/>
            <person name="Van de Peer Y."/>
            <person name="Friml J."/>
            <person name="Beilby M."/>
            <person name="Dolan L."/>
            <person name="Kohara Y."/>
            <person name="Sugano S."/>
            <person name="Fujiyama A."/>
            <person name="Delaux P.-M."/>
            <person name="Quint M."/>
            <person name="TheiBen G."/>
            <person name="Hagemann M."/>
            <person name="Harholt J."/>
            <person name="Dunand C."/>
            <person name="Zachgo S."/>
            <person name="Langdale J."/>
            <person name="Maumus F."/>
            <person name="Straeten D.V.D."/>
            <person name="Gould S.B."/>
            <person name="Rensing S.A."/>
        </authorList>
    </citation>
    <scope>NUCLEOTIDE SEQUENCE [LARGE SCALE GENOMIC DNA]</scope>
    <source>
        <strain evidence="2 3">S276</strain>
    </source>
</reference>
<dbReference type="CDD" id="cd10527">
    <property type="entry name" value="SET_LSMT"/>
    <property type="match status" value="1"/>
</dbReference>
<sequence>MGGCRIARCRENEAAGLALYAPACDTKIHGVVMAMPSELAITPATVMSDREYGVVYQELLESEQVDERLLVIVFLMVERWRGRKSKWAPYIDLLPATFTVPLYFSEEELKEIEGTVLHSATLSKKKVLHRTYEGVICPVLDALSATGTLARGDDDKSFPAFEDFLWAHCIYLSRSLQFPQPGWRQPMQAQLCEGKGVKKRGGKRENVVGDGRGPIHAAALSGAAEGDKGSTTVRASTAAAIEGSDGATDRGIDRVVHDGGDLTGVVERGGRRLIGVADGGVENSPTEGGSGLIAAEGDGDGGVQTPLHLTSLGVNDGSAGYGWQGDRSECGSIVGKVEHEPLRNLETQEQEQEQEEEEEEEVEEEEEEEGDERVGEGAPLVEGLLPCIDMCNHDRTAKVKWEVDDADGSACGIPHGIYLHTLPEETLEGGEEICISYGDKGNEELLFLYGFVLNDNPNDSLMVHYPLERSELDDLWEWMVVLLQAQLSPVRWHLSLSQLERENGCEHAVSKNGDEECPNSTAGLHVNHSQKLQSVAMAGTEPPSSNKTEEGDTPHVEFEKLCDARTSALGDWSGGERSDDDRSSEEEVKMGEGSASDVSEKKENGFTKINFDEDMLAALRVLSMHKEVLIKAVEAWSENKEGTREDDDMLRARDFVKRICFNGSASSSDRPAMEVLKSLLEERLGDMERGTGTECDDADLLLLLCNLLRRSDAEQQPSRGRQCAEATGKGLGLLNREPLDRAEAIGIMSSEQTTNLELLIGPSSSNVRRHVLYSCVVYRKMQKQLARRFLEAVETILAAKY</sequence>
<name>A0A388MBS4_CHABU</name>
<comment type="caution">
    <text evidence="2">The sequence shown here is derived from an EMBL/GenBank/DDBJ whole genome shotgun (WGS) entry which is preliminary data.</text>
</comment>
<proteinExistence type="predicted"/>
<accession>A0A388MBS4</accession>
<dbReference type="OrthoDB" id="42889at2759"/>
<dbReference type="InterPro" id="IPR046341">
    <property type="entry name" value="SET_dom_sf"/>
</dbReference>
<dbReference type="Gramene" id="GBG92010">
    <property type="protein sequence ID" value="GBG92010"/>
    <property type="gene ID" value="CBR_g54105"/>
</dbReference>
<dbReference type="STRING" id="69332.A0A388MBS4"/>